<sequence>MTIPGLDLPALPGAERVTVPLPDGVLGGYGWAQPQLAPAVLLLHGWGQDASAMAGPARLFAQAGWHAVSLSSRGWRGSSGCDDYGRSGALQTRLALNWLSKQMAVQGPVVMLGFSMGGLIALLTATTQDTPATHVVAVSAPTDLRRVYETASLNILRRYYDAVLTPEQWQDGSPLTHAHTLKVPALLVVGTEDQVCPREEGRSFAAASGARLLEIGGMAHEPREPDWSAIVQETLAWARLS</sequence>
<feature type="domain" description="Xaa-Pro dipeptidyl-peptidase-like" evidence="1">
    <location>
        <begin position="38"/>
        <end position="148"/>
    </location>
</feature>
<evidence type="ECO:0000313" key="2">
    <source>
        <dbReference type="EMBL" id="GGK14318.1"/>
    </source>
</evidence>
<dbReference type="Gene3D" id="3.40.50.1820">
    <property type="entry name" value="alpha/beta hydrolase"/>
    <property type="match status" value="1"/>
</dbReference>
<dbReference type="InterPro" id="IPR050228">
    <property type="entry name" value="Carboxylesterase_BioH"/>
</dbReference>
<dbReference type="PANTHER" id="PTHR43194:SF2">
    <property type="entry name" value="PEROXISOMAL MEMBRANE PROTEIN LPX1"/>
    <property type="match status" value="1"/>
</dbReference>
<name>A0ABQ2EM70_9DEIO</name>
<reference evidence="3" key="1">
    <citation type="journal article" date="2019" name="Int. J. Syst. Evol. Microbiol.">
        <title>The Global Catalogue of Microorganisms (GCM) 10K type strain sequencing project: providing services to taxonomists for standard genome sequencing and annotation.</title>
        <authorList>
            <consortium name="The Broad Institute Genomics Platform"/>
            <consortium name="The Broad Institute Genome Sequencing Center for Infectious Disease"/>
            <person name="Wu L."/>
            <person name="Ma J."/>
        </authorList>
    </citation>
    <scope>NUCLEOTIDE SEQUENCE [LARGE SCALE GENOMIC DNA]</scope>
    <source>
        <strain evidence="3">JCM 30331</strain>
    </source>
</reference>
<dbReference type="Pfam" id="PF02129">
    <property type="entry name" value="Peptidase_S15"/>
    <property type="match status" value="1"/>
</dbReference>
<dbReference type="InterPro" id="IPR029058">
    <property type="entry name" value="AB_hydrolase_fold"/>
</dbReference>
<evidence type="ECO:0000259" key="1">
    <source>
        <dbReference type="Pfam" id="PF02129"/>
    </source>
</evidence>
<dbReference type="EMBL" id="BMPP01000001">
    <property type="protein sequence ID" value="GGK14318.1"/>
    <property type="molecule type" value="Genomic_DNA"/>
</dbReference>
<dbReference type="Proteomes" id="UP000647587">
    <property type="component" value="Unassembled WGS sequence"/>
</dbReference>
<comment type="caution">
    <text evidence="2">The sequence shown here is derived from an EMBL/GenBank/DDBJ whole genome shotgun (WGS) entry which is preliminary data.</text>
</comment>
<proteinExistence type="predicted"/>
<dbReference type="RefSeq" id="WP_189004135.1">
    <property type="nucleotide sequence ID" value="NZ_BMPP01000001.1"/>
</dbReference>
<dbReference type="InterPro" id="IPR000383">
    <property type="entry name" value="Xaa-Pro-like_dom"/>
</dbReference>
<protein>
    <recommendedName>
        <fullName evidence="1">Xaa-Pro dipeptidyl-peptidase-like domain-containing protein</fullName>
    </recommendedName>
</protein>
<keyword evidence="3" id="KW-1185">Reference proteome</keyword>
<accession>A0ABQ2EM70</accession>
<dbReference type="SUPFAM" id="SSF53474">
    <property type="entry name" value="alpha/beta-Hydrolases"/>
    <property type="match status" value="1"/>
</dbReference>
<gene>
    <name evidence="2" type="ORF">GCM10008955_04640</name>
</gene>
<evidence type="ECO:0000313" key="3">
    <source>
        <dbReference type="Proteomes" id="UP000647587"/>
    </source>
</evidence>
<organism evidence="2 3">
    <name type="scientific">Deinococcus malanensis</name>
    <dbReference type="NCBI Taxonomy" id="1706855"/>
    <lineage>
        <taxon>Bacteria</taxon>
        <taxon>Thermotogati</taxon>
        <taxon>Deinococcota</taxon>
        <taxon>Deinococci</taxon>
        <taxon>Deinococcales</taxon>
        <taxon>Deinococcaceae</taxon>
        <taxon>Deinococcus</taxon>
    </lineage>
</organism>
<dbReference type="PANTHER" id="PTHR43194">
    <property type="entry name" value="HYDROLASE ALPHA/BETA FOLD FAMILY"/>
    <property type="match status" value="1"/>
</dbReference>